<accession>A0A4S4ESX9</accession>
<reference evidence="2 3" key="1">
    <citation type="journal article" date="2018" name="Proc. Natl. Acad. Sci. U.S.A.">
        <title>Draft genome sequence of Camellia sinensis var. sinensis provides insights into the evolution of the tea genome and tea quality.</title>
        <authorList>
            <person name="Wei C."/>
            <person name="Yang H."/>
            <person name="Wang S."/>
            <person name="Zhao J."/>
            <person name="Liu C."/>
            <person name="Gao L."/>
            <person name="Xia E."/>
            <person name="Lu Y."/>
            <person name="Tai Y."/>
            <person name="She G."/>
            <person name="Sun J."/>
            <person name="Cao H."/>
            <person name="Tong W."/>
            <person name="Gao Q."/>
            <person name="Li Y."/>
            <person name="Deng W."/>
            <person name="Jiang X."/>
            <person name="Wang W."/>
            <person name="Chen Q."/>
            <person name="Zhang S."/>
            <person name="Li H."/>
            <person name="Wu J."/>
            <person name="Wang P."/>
            <person name="Li P."/>
            <person name="Shi C."/>
            <person name="Zheng F."/>
            <person name="Jian J."/>
            <person name="Huang B."/>
            <person name="Shan D."/>
            <person name="Shi M."/>
            <person name="Fang C."/>
            <person name="Yue Y."/>
            <person name="Li F."/>
            <person name="Li D."/>
            <person name="Wei S."/>
            <person name="Han B."/>
            <person name="Jiang C."/>
            <person name="Yin Y."/>
            <person name="Xia T."/>
            <person name="Zhang Z."/>
            <person name="Bennetzen J.L."/>
            <person name="Zhao S."/>
            <person name="Wan X."/>
        </authorList>
    </citation>
    <scope>NUCLEOTIDE SEQUENCE [LARGE SCALE GENOMIC DNA]</scope>
    <source>
        <strain evidence="3">cv. Shuchazao</strain>
        <tissue evidence="2">Leaf</tissue>
    </source>
</reference>
<dbReference type="Pfam" id="PF01650">
    <property type="entry name" value="Peptidase_C13"/>
    <property type="match status" value="1"/>
</dbReference>
<organism evidence="2 3">
    <name type="scientific">Camellia sinensis var. sinensis</name>
    <name type="common">China tea</name>
    <dbReference type="NCBI Taxonomy" id="542762"/>
    <lineage>
        <taxon>Eukaryota</taxon>
        <taxon>Viridiplantae</taxon>
        <taxon>Streptophyta</taxon>
        <taxon>Embryophyta</taxon>
        <taxon>Tracheophyta</taxon>
        <taxon>Spermatophyta</taxon>
        <taxon>Magnoliopsida</taxon>
        <taxon>eudicotyledons</taxon>
        <taxon>Gunneridae</taxon>
        <taxon>Pentapetalae</taxon>
        <taxon>asterids</taxon>
        <taxon>Ericales</taxon>
        <taxon>Theaceae</taxon>
        <taxon>Camellia</taxon>
    </lineage>
</organism>
<comment type="caution">
    <text evidence="2">The sequence shown here is derived from an EMBL/GenBank/DDBJ whole genome shotgun (WGS) entry which is preliminary data.</text>
</comment>
<dbReference type="STRING" id="542762.A0A4S4ESX9"/>
<dbReference type="GO" id="GO:0051603">
    <property type="term" value="P:proteolysis involved in protein catabolic process"/>
    <property type="evidence" value="ECO:0007669"/>
    <property type="project" value="TreeGrafter"/>
</dbReference>
<evidence type="ECO:0000313" key="2">
    <source>
        <dbReference type="EMBL" id="THG19949.1"/>
    </source>
</evidence>
<dbReference type="GO" id="GO:0004197">
    <property type="term" value="F:cysteine-type endopeptidase activity"/>
    <property type="evidence" value="ECO:0007669"/>
    <property type="project" value="TreeGrafter"/>
</dbReference>
<dbReference type="AlphaFoldDB" id="A0A4S4ESX9"/>
<evidence type="ECO:0000313" key="3">
    <source>
        <dbReference type="Proteomes" id="UP000306102"/>
    </source>
</evidence>
<keyword evidence="3" id="KW-1185">Reference proteome</keyword>
<dbReference type="Proteomes" id="UP000306102">
    <property type="component" value="Unassembled WGS sequence"/>
</dbReference>
<name>A0A4S4ESX9_CAMSN</name>
<dbReference type="Gene3D" id="3.40.50.1460">
    <property type="match status" value="1"/>
</dbReference>
<dbReference type="PANTHER" id="PTHR12000">
    <property type="entry name" value="HEMOGLOBINASE FAMILY MEMBER"/>
    <property type="match status" value="1"/>
</dbReference>
<evidence type="ECO:0000256" key="1">
    <source>
        <dbReference type="ARBA" id="ARBA00009941"/>
    </source>
</evidence>
<protein>
    <submittedName>
        <fullName evidence="2">Uncharacterized protein</fullName>
    </submittedName>
</protein>
<dbReference type="GO" id="GO:0005773">
    <property type="term" value="C:vacuole"/>
    <property type="evidence" value="ECO:0007669"/>
    <property type="project" value="GOC"/>
</dbReference>
<dbReference type="EMBL" id="SDRB02002199">
    <property type="protein sequence ID" value="THG19949.1"/>
    <property type="molecule type" value="Genomic_DNA"/>
</dbReference>
<proteinExistence type="inferred from homology"/>
<gene>
    <name evidence="2" type="ORF">TEA_021570</name>
</gene>
<dbReference type="GO" id="GO:0006624">
    <property type="term" value="P:vacuolar protein processing"/>
    <property type="evidence" value="ECO:0007669"/>
    <property type="project" value="TreeGrafter"/>
</dbReference>
<sequence length="126" mass="13508">MVSPEQSPSTKMENLSSMADVCHAYQLLKKGGLKDENIVVFMYDDIAFNEENPRPGVIINSPHGSDVYSGVPKDYIGDDVTVNNFFAVILGNKTALTGGSGKVVDSGPNDHIFIYYTDHGGPGVLG</sequence>
<comment type="similarity">
    <text evidence="1">Belongs to the peptidase C13 family.</text>
</comment>
<dbReference type="PRINTS" id="PR00776">
    <property type="entry name" value="HEMOGLOBNASE"/>
</dbReference>
<dbReference type="PANTHER" id="PTHR12000:SF50">
    <property type="entry name" value="VACUOLAR-PROCESSING ENZYME GAMMA-ISOZYME"/>
    <property type="match status" value="1"/>
</dbReference>
<dbReference type="InterPro" id="IPR001096">
    <property type="entry name" value="Peptidase_C13"/>
</dbReference>